<dbReference type="InterPro" id="IPR000045">
    <property type="entry name" value="Prepilin_IV_endopep_pep"/>
</dbReference>
<dbReference type="PANTHER" id="PTHR30487:SF0">
    <property type="entry name" value="PREPILIN LEADER PEPTIDASE_N-METHYLTRANSFERASE-RELATED"/>
    <property type="match status" value="1"/>
</dbReference>
<dbReference type="PANTHER" id="PTHR30487">
    <property type="entry name" value="TYPE 4 PREPILIN-LIKE PROTEINS LEADER PEPTIDE-PROCESSING ENZYME"/>
    <property type="match status" value="1"/>
</dbReference>
<feature type="transmembrane region" description="Helical" evidence="7">
    <location>
        <begin position="150"/>
        <end position="167"/>
    </location>
</feature>
<feature type="domain" description="Prepilin type IV endopeptidase peptidase" evidence="8">
    <location>
        <begin position="101"/>
        <end position="209"/>
    </location>
</feature>
<feature type="transmembrane region" description="Helical" evidence="7">
    <location>
        <begin position="226"/>
        <end position="246"/>
    </location>
</feature>
<dbReference type="GO" id="GO:0008168">
    <property type="term" value="F:methyltransferase activity"/>
    <property type="evidence" value="ECO:0007669"/>
    <property type="project" value="UniProtKB-KW"/>
</dbReference>
<dbReference type="GO" id="GO:0004190">
    <property type="term" value="F:aspartic-type endopeptidase activity"/>
    <property type="evidence" value="ECO:0007669"/>
    <property type="project" value="UniProtKB-EC"/>
</dbReference>
<dbReference type="EC" id="2.1.1.-" evidence="10"/>
<evidence type="ECO:0000313" key="10">
    <source>
        <dbReference type="EMBL" id="MBP1888757.1"/>
    </source>
</evidence>
<keyword evidence="4 7" id="KW-0812">Transmembrane</keyword>
<evidence type="ECO:0000256" key="1">
    <source>
        <dbReference type="ARBA" id="ARBA00004651"/>
    </source>
</evidence>
<accession>A0ABS4EXN0</accession>
<feature type="transmembrane region" description="Helical" evidence="7">
    <location>
        <begin position="195"/>
        <end position="214"/>
    </location>
</feature>
<dbReference type="Pfam" id="PF06750">
    <property type="entry name" value="A24_N_bact"/>
    <property type="match status" value="1"/>
</dbReference>
<evidence type="ECO:0000256" key="5">
    <source>
        <dbReference type="ARBA" id="ARBA00022989"/>
    </source>
</evidence>
<evidence type="ECO:0000256" key="2">
    <source>
        <dbReference type="ARBA" id="ARBA00005801"/>
    </source>
</evidence>
<keyword evidence="3" id="KW-1003">Cell membrane</keyword>
<evidence type="ECO:0000256" key="7">
    <source>
        <dbReference type="SAM" id="Phobius"/>
    </source>
</evidence>
<dbReference type="GO" id="GO:0032259">
    <property type="term" value="P:methylation"/>
    <property type="evidence" value="ECO:0007669"/>
    <property type="project" value="UniProtKB-KW"/>
</dbReference>
<keyword evidence="10" id="KW-0808">Transferase</keyword>
<keyword evidence="5 7" id="KW-1133">Transmembrane helix</keyword>
<feature type="transmembrane region" description="Helical" evidence="7">
    <location>
        <begin position="120"/>
        <end position="138"/>
    </location>
</feature>
<organism evidence="10 11">
    <name type="scientific">Clostridium moniliforme</name>
    <dbReference type="NCBI Taxonomy" id="39489"/>
    <lineage>
        <taxon>Bacteria</taxon>
        <taxon>Bacillati</taxon>
        <taxon>Bacillota</taxon>
        <taxon>Clostridia</taxon>
        <taxon>Eubacteriales</taxon>
        <taxon>Clostridiaceae</taxon>
        <taxon>Clostridium</taxon>
    </lineage>
</organism>
<gene>
    <name evidence="10" type="ORF">J2Z53_000336</name>
</gene>
<evidence type="ECO:0000259" key="9">
    <source>
        <dbReference type="Pfam" id="PF06750"/>
    </source>
</evidence>
<evidence type="ECO:0000256" key="4">
    <source>
        <dbReference type="ARBA" id="ARBA00022692"/>
    </source>
</evidence>
<dbReference type="RefSeq" id="WP_209795488.1">
    <property type="nucleotide sequence ID" value="NZ_JAGGJZ010000001.1"/>
</dbReference>
<dbReference type="EMBL" id="JAGGJZ010000001">
    <property type="protein sequence ID" value="MBP1888757.1"/>
    <property type="molecule type" value="Genomic_DNA"/>
</dbReference>
<dbReference type="Gene3D" id="1.20.120.1220">
    <property type="match status" value="1"/>
</dbReference>
<comment type="similarity">
    <text evidence="2">Belongs to the peptidase A24 family.</text>
</comment>
<evidence type="ECO:0000256" key="6">
    <source>
        <dbReference type="ARBA" id="ARBA00023136"/>
    </source>
</evidence>
<comment type="subcellular location">
    <subcellularLocation>
        <location evidence="1">Cell membrane</location>
        <topology evidence="1">Multi-pass membrane protein</topology>
    </subcellularLocation>
</comment>
<dbReference type="Pfam" id="PF01478">
    <property type="entry name" value="Peptidase_A24"/>
    <property type="match status" value="1"/>
</dbReference>
<dbReference type="InterPro" id="IPR050882">
    <property type="entry name" value="Prepilin_peptidase/N-MTase"/>
</dbReference>
<dbReference type="InterPro" id="IPR010627">
    <property type="entry name" value="Prepilin_pept_A24_N"/>
</dbReference>
<proteinExistence type="inferred from homology"/>
<protein>
    <submittedName>
        <fullName evidence="10">Leader peptidase (Prepilin peptidase)/N-methyltransferase</fullName>
        <ecNumber evidence="10">2.1.1.-</ecNumber>
        <ecNumber evidence="10">3.4.23.43</ecNumber>
    </submittedName>
</protein>
<evidence type="ECO:0000256" key="3">
    <source>
        <dbReference type="ARBA" id="ARBA00022475"/>
    </source>
</evidence>
<feature type="transmembrane region" description="Helical" evidence="7">
    <location>
        <begin position="71"/>
        <end position="91"/>
    </location>
</feature>
<feature type="transmembrane region" description="Helical" evidence="7">
    <location>
        <begin position="97"/>
        <end position="113"/>
    </location>
</feature>
<evidence type="ECO:0000313" key="11">
    <source>
        <dbReference type="Proteomes" id="UP000783390"/>
    </source>
</evidence>
<keyword evidence="10" id="KW-0378">Hydrolase</keyword>
<keyword evidence="10" id="KW-0489">Methyltransferase</keyword>
<name>A0ABS4EXN0_9CLOT</name>
<feature type="transmembrane region" description="Helical" evidence="7">
    <location>
        <begin position="6"/>
        <end position="24"/>
    </location>
</feature>
<feature type="domain" description="Prepilin peptidase A24 N-terminal" evidence="9">
    <location>
        <begin position="8"/>
        <end position="91"/>
    </location>
</feature>
<reference evidence="10 11" key="1">
    <citation type="submission" date="2021-03" db="EMBL/GenBank/DDBJ databases">
        <title>Genomic Encyclopedia of Type Strains, Phase IV (KMG-IV): sequencing the most valuable type-strain genomes for metagenomic binning, comparative biology and taxonomic classification.</title>
        <authorList>
            <person name="Goeker M."/>
        </authorList>
    </citation>
    <scope>NUCLEOTIDE SEQUENCE [LARGE SCALE GENOMIC DNA]</scope>
    <source>
        <strain evidence="10 11">DSM 3984</strain>
    </source>
</reference>
<sequence>MIGLIFFIFGLVFGSFFNVCIYRIPREENIAFPPSHCANCGRELKAYELIPVISWVVLRGRCRSCKEKISCIYPLVELITAFTFLITYMNFGISINTFKYIILFSILIISTFIDIKTKEVYFSISLVGFIFGIIFIVIDVFNGKPIKEGIISILIPLIIVGIIYLIAKRFDGFGGGDLEVYLFIALYLTPKLIGLTIFFSIVLGGIFSIILLCMGKRKVQIPFVPFISLGAMIAILWGSNILNVYLSLFL</sequence>
<comment type="caution">
    <text evidence="10">The sequence shown here is derived from an EMBL/GenBank/DDBJ whole genome shotgun (WGS) entry which is preliminary data.</text>
</comment>
<keyword evidence="11" id="KW-1185">Reference proteome</keyword>
<dbReference type="EC" id="3.4.23.43" evidence="10"/>
<evidence type="ECO:0000259" key="8">
    <source>
        <dbReference type="Pfam" id="PF01478"/>
    </source>
</evidence>
<dbReference type="Proteomes" id="UP000783390">
    <property type="component" value="Unassembled WGS sequence"/>
</dbReference>
<keyword evidence="6 7" id="KW-0472">Membrane</keyword>